<protein>
    <recommendedName>
        <fullName evidence="3">PqqD family protein</fullName>
    </recommendedName>
</protein>
<dbReference type="Gene3D" id="1.10.10.1150">
    <property type="entry name" value="Coenzyme PQQ synthesis protein D (PqqD)"/>
    <property type="match status" value="1"/>
</dbReference>
<dbReference type="RefSeq" id="WP_015904408.1">
    <property type="nucleotide sequence ID" value="NC_012108.1"/>
</dbReference>
<dbReference type="AlphaFoldDB" id="C0QGZ5"/>
<dbReference type="InterPro" id="IPR041881">
    <property type="entry name" value="PqqD_sf"/>
</dbReference>
<sequence length="105" mass="11842">MKEIDPEKVYMISTDLISRQIEECIVIVPLDSGIGKLDEDLYSLNETGKDVWDMIDGKKTLVTILHGLSKRYNTNPEAIHEDVIELISDLLDKGLIVEVKKSPTD</sequence>
<name>C0QGZ5_DESAH</name>
<evidence type="ECO:0000313" key="1">
    <source>
        <dbReference type="EMBL" id="ACN15644.1"/>
    </source>
</evidence>
<organism evidence="1 2">
    <name type="scientific">Desulforapulum autotrophicum (strain ATCC 43914 / DSM 3382 / VKM B-1955 / HRM2)</name>
    <name type="common">Desulfobacterium autotrophicum</name>
    <dbReference type="NCBI Taxonomy" id="177437"/>
    <lineage>
        <taxon>Bacteria</taxon>
        <taxon>Pseudomonadati</taxon>
        <taxon>Thermodesulfobacteriota</taxon>
        <taxon>Desulfobacteria</taxon>
        <taxon>Desulfobacterales</taxon>
        <taxon>Desulfobacteraceae</taxon>
        <taxon>Desulforapulum</taxon>
    </lineage>
</organism>
<evidence type="ECO:0000313" key="2">
    <source>
        <dbReference type="Proteomes" id="UP000000442"/>
    </source>
</evidence>
<dbReference type="STRING" id="177437.HRM2_25500"/>
<dbReference type="EMBL" id="CP001087">
    <property type="protein sequence ID" value="ACN15644.1"/>
    <property type="molecule type" value="Genomic_DNA"/>
</dbReference>
<proteinExistence type="predicted"/>
<dbReference type="Pfam" id="PF05402">
    <property type="entry name" value="PqqD"/>
    <property type="match status" value="1"/>
</dbReference>
<dbReference type="InterPro" id="IPR008792">
    <property type="entry name" value="PQQD"/>
</dbReference>
<gene>
    <name evidence="1" type="ordered locus">HRM2_25500</name>
</gene>
<dbReference type="OrthoDB" id="5422590at2"/>
<dbReference type="HOGENOM" id="CLU_159325_2_2_7"/>
<dbReference type="Proteomes" id="UP000000442">
    <property type="component" value="Chromosome"/>
</dbReference>
<reference evidence="1 2" key="1">
    <citation type="journal article" date="2009" name="Environ. Microbiol.">
        <title>Genome sequence of Desulfobacterium autotrophicum HRM2, a marine sulfate reducer oxidizing organic carbon completely to carbon dioxide.</title>
        <authorList>
            <person name="Strittmatter A.W."/>
            <person name="Liesegang H."/>
            <person name="Rabus R."/>
            <person name="Decker I."/>
            <person name="Amann J."/>
            <person name="Andres S."/>
            <person name="Henne A."/>
            <person name="Fricke W.F."/>
            <person name="Martinez-Arias R."/>
            <person name="Bartels D."/>
            <person name="Goesmann A."/>
            <person name="Krause L."/>
            <person name="Puehler A."/>
            <person name="Klenk H.P."/>
            <person name="Richter M."/>
            <person name="Schuler M."/>
            <person name="Gloeckner F.O."/>
            <person name="Meyerdierks A."/>
            <person name="Gottschalk G."/>
            <person name="Amann R."/>
        </authorList>
    </citation>
    <scope>NUCLEOTIDE SEQUENCE [LARGE SCALE GENOMIC DNA]</scope>
    <source>
        <strain evidence="2">ATCC 43914 / DSM 3382 / HRM2</strain>
    </source>
</reference>
<dbReference type="eggNOG" id="ENOG50316JX">
    <property type="taxonomic scope" value="Bacteria"/>
</dbReference>
<keyword evidence="2" id="KW-1185">Reference proteome</keyword>
<accession>C0QGZ5</accession>
<evidence type="ECO:0008006" key="3">
    <source>
        <dbReference type="Google" id="ProtNLM"/>
    </source>
</evidence>
<dbReference type="KEGG" id="dat:HRM2_25500"/>